<proteinExistence type="predicted"/>
<dbReference type="HOGENOM" id="CLU_1726730_0_0_1"/>
<organism evidence="1">
    <name type="scientific">Rhizophagus irregularis (strain DAOM 181602 / DAOM 197198 / MUCL 43194)</name>
    <name type="common">Arbuscular mycorrhizal fungus</name>
    <name type="synonym">Glomus intraradices</name>
    <dbReference type="NCBI Taxonomy" id="747089"/>
    <lineage>
        <taxon>Eukaryota</taxon>
        <taxon>Fungi</taxon>
        <taxon>Fungi incertae sedis</taxon>
        <taxon>Mucoromycota</taxon>
        <taxon>Glomeromycotina</taxon>
        <taxon>Glomeromycetes</taxon>
        <taxon>Glomerales</taxon>
        <taxon>Glomeraceae</taxon>
        <taxon>Rhizophagus</taxon>
    </lineage>
</organism>
<protein>
    <submittedName>
        <fullName evidence="1">Uncharacterized protein</fullName>
    </submittedName>
</protein>
<accession>U9SQZ2</accession>
<sequence length="152" mass="17620">RWPTFVHQIYITLWSMFNNSKKSVKLDLILVRLAVQLALSVELAVHHYDPIRIHQIVHYHDIFKGIICFCCCATQESEEGIEAGLWSNFLQYTSPVFLLPEVLNSLWPTGFVTYLPKEPILWRHCDNCRGKNFLTGIALVTFFDGFYVIVSL</sequence>
<dbReference type="EMBL" id="KI300447">
    <property type="protein sequence ID" value="ERZ96452.1"/>
    <property type="molecule type" value="Genomic_DNA"/>
</dbReference>
<gene>
    <name evidence="1" type="ORF">GLOINDRAFT_89490</name>
</gene>
<reference evidence="1" key="1">
    <citation type="submission" date="2013-07" db="EMBL/GenBank/DDBJ databases">
        <title>The genome of an arbuscular mycorrhizal fungus provides insights into the evolution of the oldest plant symbiosis.</title>
        <authorList>
            <consortium name="DOE Joint Genome Institute"/>
            <person name="Tisserant E."/>
            <person name="Malbreil M."/>
            <person name="Kuo A."/>
            <person name="Kohler A."/>
            <person name="Symeonidi A."/>
            <person name="Balestrini R."/>
            <person name="Charron P."/>
            <person name="Duensing N."/>
            <person name="Frei-dit-Frey N."/>
            <person name="Gianinazzi-Pearson V."/>
            <person name="Gilbert B."/>
            <person name="Handa Y."/>
            <person name="Hijri M."/>
            <person name="Kaul R."/>
            <person name="Kawaguchi M."/>
            <person name="Krajinski F."/>
            <person name="Lammers P."/>
            <person name="Lapierre D."/>
            <person name="Masclaux F.G."/>
            <person name="Murat C."/>
            <person name="Morin E."/>
            <person name="Ndikumana S."/>
            <person name="Pagni M."/>
            <person name="Petitpierre D."/>
            <person name="Requena N."/>
            <person name="Rosikiewicz P."/>
            <person name="Riley R."/>
            <person name="Saito K."/>
            <person name="San Clemente H."/>
            <person name="Shapiro H."/>
            <person name="van Tuinen D."/>
            <person name="Becard G."/>
            <person name="Bonfante P."/>
            <person name="Paszkowski U."/>
            <person name="Shachar-Hill Y."/>
            <person name="Young J.P."/>
            <person name="Sanders I.R."/>
            <person name="Henrissat B."/>
            <person name="Rensing S.A."/>
            <person name="Grigoriev I.V."/>
            <person name="Corradi N."/>
            <person name="Roux C."/>
            <person name="Martin F."/>
        </authorList>
    </citation>
    <scope>NUCLEOTIDE SEQUENCE</scope>
    <source>
        <strain evidence="1">DAOM 197198</strain>
    </source>
</reference>
<dbReference type="AlphaFoldDB" id="U9SQZ2"/>
<name>U9SQZ2_RHIID</name>
<evidence type="ECO:0000313" key="1">
    <source>
        <dbReference type="EMBL" id="ERZ96452.1"/>
    </source>
</evidence>
<feature type="non-terminal residue" evidence="1">
    <location>
        <position position="1"/>
    </location>
</feature>